<feature type="transmembrane region" description="Helical" evidence="1">
    <location>
        <begin position="12"/>
        <end position="37"/>
    </location>
</feature>
<organism evidence="2 3">
    <name type="scientific">Sunxiuqinia dokdonensis</name>
    <dbReference type="NCBI Taxonomy" id="1409788"/>
    <lineage>
        <taxon>Bacteria</taxon>
        <taxon>Pseudomonadati</taxon>
        <taxon>Bacteroidota</taxon>
        <taxon>Bacteroidia</taxon>
        <taxon>Marinilabiliales</taxon>
        <taxon>Prolixibacteraceae</taxon>
        <taxon>Sunxiuqinia</taxon>
    </lineage>
</organism>
<keyword evidence="1" id="KW-1133">Transmembrane helix</keyword>
<proteinExistence type="predicted"/>
<keyword evidence="1" id="KW-0812">Transmembrane</keyword>
<evidence type="ECO:0000256" key="1">
    <source>
        <dbReference type="SAM" id="Phobius"/>
    </source>
</evidence>
<protein>
    <submittedName>
        <fullName evidence="2">Uncharacterized protein</fullName>
    </submittedName>
</protein>
<sequence>MCFLFSDSKIRFFRTTYLLFFYFVLNFERVGELFFIISE</sequence>
<dbReference type="Proteomes" id="UP000036958">
    <property type="component" value="Unassembled WGS sequence"/>
</dbReference>
<accession>A0A0L8VD34</accession>
<dbReference type="EMBL" id="LGIA01000030">
    <property type="protein sequence ID" value="KOH46374.1"/>
    <property type="molecule type" value="Genomic_DNA"/>
</dbReference>
<reference evidence="3" key="1">
    <citation type="submission" date="2015-07" db="EMBL/GenBank/DDBJ databases">
        <title>Genome sequencing of Sunxiuqinia dokdonensis strain SK.</title>
        <authorList>
            <person name="Ahn S."/>
            <person name="Kim B.-C."/>
        </authorList>
    </citation>
    <scope>NUCLEOTIDE SEQUENCE [LARGE SCALE GENOMIC DNA]</scope>
    <source>
        <strain evidence="3">SK</strain>
    </source>
</reference>
<evidence type="ECO:0000313" key="2">
    <source>
        <dbReference type="EMBL" id="KOH46374.1"/>
    </source>
</evidence>
<keyword evidence="1" id="KW-0472">Membrane</keyword>
<dbReference type="AlphaFoldDB" id="A0A0L8VD34"/>
<name>A0A0L8VD34_9BACT</name>
<evidence type="ECO:0000313" key="3">
    <source>
        <dbReference type="Proteomes" id="UP000036958"/>
    </source>
</evidence>
<gene>
    <name evidence="2" type="ORF">NC99_08050</name>
</gene>
<keyword evidence="3" id="KW-1185">Reference proteome</keyword>
<comment type="caution">
    <text evidence="2">The sequence shown here is derived from an EMBL/GenBank/DDBJ whole genome shotgun (WGS) entry which is preliminary data.</text>
</comment>